<dbReference type="EMBL" id="CAJNOL010009001">
    <property type="protein sequence ID" value="CAF1640409.1"/>
    <property type="molecule type" value="Genomic_DNA"/>
</dbReference>
<gene>
    <name evidence="7" type="ORF">FNK824_LOCUS31148</name>
    <name evidence="5" type="ORF">JXQ802_LOCUS53102</name>
    <name evidence="6" type="ORF">OTI717_LOCUS32778</name>
    <name evidence="3" type="ORF">PYM288_LOCUS36732</name>
    <name evidence="2" type="ORF">RFH988_LOCUS33639</name>
    <name evidence="4" type="ORF">SEV965_LOCUS36294</name>
</gene>
<name>A0A815TR47_9BILA</name>
<evidence type="ECO:0000313" key="7">
    <source>
        <dbReference type="EMBL" id="CAF4095913.1"/>
    </source>
</evidence>
<protein>
    <submittedName>
        <fullName evidence="4">Uncharacterized protein</fullName>
    </submittedName>
</protein>
<dbReference type="EMBL" id="CAJOAX010010324">
    <property type="protein sequence ID" value="CAF4072999.1"/>
    <property type="molecule type" value="Genomic_DNA"/>
</dbReference>
<evidence type="ECO:0000313" key="8">
    <source>
        <dbReference type="Proteomes" id="UP000663870"/>
    </source>
</evidence>
<dbReference type="Proteomes" id="UP000663874">
    <property type="component" value="Unassembled WGS sequence"/>
</dbReference>
<evidence type="ECO:0000313" key="4">
    <source>
        <dbReference type="EMBL" id="CAF1505509.1"/>
    </source>
</evidence>
<evidence type="ECO:0000313" key="2">
    <source>
        <dbReference type="EMBL" id="CAF1376874.1"/>
    </source>
</evidence>
<dbReference type="Proteomes" id="UP000663870">
    <property type="component" value="Unassembled WGS sequence"/>
</dbReference>
<feature type="signal peptide" evidence="1">
    <location>
        <begin position="1"/>
        <end position="22"/>
    </location>
</feature>
<keyword evidence="8" id="KW-1185">Reference proteome</keyword>
<feature type="chain" id="PRO_5036412311" evidence="1">
    <location>
        <begin position="23"/>
        <end position="190"/>
    </location>
</feature>
<dbReference type="EMBL" id="CAJNOU010006470">
    <property type="protein sequence ID" value="CAF1505509.1"/>
    <property type="molecule type" value="Genomic_DNA"/>
</dbReference>
<dbReference type="EMBL" id="CAJOBE010009917">
    <property type="protein sequence ID" value="CAF4095913.1"/>
    <property type="molecule type" value="Genomic_DNA"/>
</dbReference>
<dbReference type="Proteomes" id="UP000663823">
    <property type="component" value="Unassembled WGS sequence"/>
</dbReference>
<organism evidence="4 9">
    <name type="scientific">Rotaria sordida</name>
    <dbReference type="NCBI Taxonomy" id="392033"/>
    <lineage>
        <taxon>Eukaryota</taxon>
        <taxon>Metazoa</taxon>
        <taxon>Spiralia</taxon>
        <taxon>Gnathifera</taxon>
        <taxon>Rotifera</taxon>
        <taxon>Eurotatoria</taxon>
        <taxon>Bdelloidea</taxon>
        <taxon>Philodinida</taxon>
        <taxon>Philodinidae</taxon>
        <taxon>Rotaria</taxon>
    </lineage>
</organism>
<accession>A0A815TR47</accession>
<reference evidence="4" key="1">
    <citation type="submission" date="2021-02" db="EMBL/GenBank/DDBJ databases">
        <authorList>
            <person name="Nowell W R."/>
        </authorList>
    </citation>
    <scope>NUCLEOTIDE SEQUENCE</scope>
</reference>
<dbReference type="EMBL" id="CAJNOH010007351">
    <property type="protein sequence ID" value="CAF1455650.1"/>
    <property type="molecule type" value="Genomic_DNA"/>
</dbReference>
<evidence type="ECO:0000313" key="3">
    <source>
        <dbReference type="EMBL" id="CAF1455650.1"/>
    </source>
</evidence>
<dbReference type="Proteomes" id="UP000663882">
    <property type="component" value="Unassembled WGS sequence"/>
</dbReference>
<dbReference type="AlphaFoldDB" id="A0A815TR47"/>
<evidence type="ECO:0000313" key="9">
    <source>
        <dbReference type="Proteomes" id="UP000663889"/>
    </source>
</evidence>
<sequence length="190" mass="21683">MTNKHIIIKTLIIFSLIYQTLLIQVPTPPNPQQFTITAGKPEHAPQIEVTTNYVDRYADLFRIDVTNEGRLTEQAFYYGGKKSGYLIYYDDNPPRCTKTSENDADMLAEWQILSYAGKTKSITPPHIECNMWNKTVQSWTWSYLASVKDNTPIEILDNSVLISVFRNYTVGPSVVPKSVFNLPVPESRCK</sequence>
<dbReference type="Proteomes" id="UP000663854">
    <property type="component" value="Unassembled WGS sequence"/>
</dbReference>
<dbReference type="OrthoDB" id="9976963at2759"/>
<proteinExistence type="predicted"/>
<evidence type="ECO:0000313" key="5">
    <source>
        <dbReference type="EMBL" id="CAF1640409.1"/>
    </source>
</evidence>
<evidence type="ECO:0000256" key="1">
    <source>
        <dbReference type="SAM" id="SignalP"/>
    </source>
</evidence>
<dbReference type="EMBL" id="CAJNOO010004308">
    <property type="protein sequence ID" value="CAF1376874.1"/>
    <property type="molecule type" value="Genomic_DNA"/>
</dbReference>
<keyword evidence="1" id="KW-0732">Signal</keyword>
<evidence type="ECO:0000313" key="6">
    <source>
        <dbReference type="EMBL" id="CAF4072999.1"/>
    </source>
</evidence>
<comment type="caution">
    <text evidence="4">The sequence shown here is derived from an EMBL/GenBank/DDBJ whole genome shotgun (WGS) entry which is preliminary data.</text>
</comment>
<dbReference type="Proteomes" id="UP000663889">
    <property type="component" value="Unassembled WGS sequence"/>
</dbReference>